<dbReference type="GeneID" id="17282434"/>
<evidence type="ECO:0000313" key="3">
    <source>
        <dbReference type="EnsemblProtists" id="EOD37164"/>
    </source>
</evidence>
<dbReference type="AlphaFoldDB" id="A0A0D3KN29"/>
<dbReference type="HOGENOM" id="CLU_424817_0_0_1"/>
<protein>
    <recommendedName>
        <fullName evidence="2">Amidase domain-containing protein</fullName>
    </recommendedName>
</protein>
<sequence length="645" mass="69704">MRSSALLLAALPTLLAFASQPAPECEGPTKPEWHSSFPPKELLAPLMGRGPGTSSHQDISDWYLANLPDLPGPPEMTPKEIEMAKMGVVDYIEARKAGTVTCEEYVSLLVMRLRHYASMNAFMYLDNDPTWPERVIEAAKAMDAKAAAEGLNSIAPFYGLPVPAKGTMATVDFKSSAGAGMLHDMTALQDAQMLIDVKAANGIIFGKTNVPEFASSIITCNYASGCTQSPFGRLMSAGGSSGGSGSAVATRLAPIAISEDTGSSTRIPATQNGNFGYDPTRGHYANDGNPGFSYVLDQTGLNARSMEDIIAFDSGLYGYNASQFGGKKISELRIGVPRHPFVDMYVPKCANPNQNFGFYQFPSMMRPSVPFMETYEKAKVALVAAGATLVDAEYPDDDGDGNDNLDEALFCMKMKESDELPVSWPLDIFHTAYGQMSQWLYQYLNTSISMKDLIEDTWSAGATHAGIGFLTASLYTDELHYVFLMQEMRKKAILAWNEYMDKNNLDLILATGASHTQDYLCSTTGTCDIQLLDQETGEFYTAQAGASTNALFTLFQHKILPLPKVVVPAGVDATGKPVPYEFLGRGGPKGMPAGEIPYVYDKEGLKTVDAGFLQDVKVAVDAIQAKDPSLKPTPPDMLKGAGNLF</sequence>
<dbReference type="KEGG" id="ehx:EMIHUDRAFT_109981"/>
<feature type="signal peptide" evidence="1">
    <location>
        <begin position="1"/>
        <end position="18"/>
    </location>
</feature>
<proteinExistence type="predicted"/>
<dbReference type="eggNOG" id="KOG1212">
    <property type="taxonomic scope" value="Eukaryota"/>
</dbReference>
<evidence type="ECO:0000256" key="1">
    <source>
        <dbReference type="SAM" id="SignalP"/>
    </source>
</evidence>
<dbReference type="Gene3D" id="3.90.1300.10">
    <property type="entry name" value="Amidase signature (AS) domain"/>
    <property type="match status" value="1"/>
</dbReference>
<dbReference type="InterPro" id="IPR036928">
    <property type="entry name" value="AS_sf"/>
</dbReference>
<reference evidence="3" key="2">
    <citation type="submission" date="2024-10" db="UniProtKB">
        <authorList>
            <consortium name="EnsemblProtists"/>
        </authorList>
    </citation>
    <scope>IDENTIFICATION</scope>
</reference>
<keyword evidence="1" id="KW-0732">Signal</keyword>
<dbReference type="InterPro" id="IPR000120">
    <property type="entry name" value="Amidase"/>
</dbReference>
<dbReference type="EnsemblProtists" id="EOD37164">
    <property type="protein sequence ID" value="EOD37164"/>
    <property type="gene ID" value="EMIHUDRAFT_109981"/>
</dbReference>
<dbReference type="PANTHER" id="PTHR11895:SF151">
    <property type="entry name" value="GLUTAMYL-TRNA(GLN) AMIDOTRANSFERASE SUBUNIT A"/>
    <property type="match status" value="1"/>
</dbReference>
<reference evidence="4" key="1">
    <citation type="journal article" date="2013" name="Nature">
        <title>Pan genome of the phytoplankton Emiliania underpins its global distribution.</title>
        <authorList>
            <person name="Read B.A."/>
            <person name="Kegel J."/>
            <person name="Klute M.J."/>
            <person name="Kuo A."/>
            <person name="Lefebvre S.C."/>
            <person name="Maumus F."/>
            <person name="Mayer C."/>
            <person name="Miller J."/>
            <person name="Monier A."/>
            <person name="Salamov A."/>
            <person name="Young J."/>
            <person name="Aguilar M."/>
            <person name="Claverie J.M."/>
            <person name="Frickenhaus S."/>
            <person name="Gonzalez K."/>
            <person name="Herman E.K."/>
            <person name="Lin Y.C."/>
            <person name="Napier J."/>
            <person name="Ogata H."/>
            <person name="Sarno A.F."/>
            <person name="Shmutz J."/>
            <person name="Schroeder D."/>
            <person name="de Vargas C."/>
            <person name="Verret F."/>
            <person name="von Dassow P."/>
            <person name="Valentin K."/>
            <person name="Van de Peer Y."/>
            <person name="Wheeler G."/>
            <person name="Dacks J.B."/>
            <person name="Delwiche C.F."/>
            <person name="Dyhrman S.T."/>
            <person name="Glockner G."/>
            <person name="John U."/>
            <person name="Richards T."/>
            <person name="Worden A.Z."/>
            <person name="Zhang X."/>
            <person name="Grigoriev I.V."/>
            <person name="Allen A.E."/>
            <person name="Bidle K."/>
            <person name="Borodovsky M."/>
            <person name="Bowler C."/>
            <person name="Brownlee C."/>
            <person name="Cock J.M."/>
            <person name="Elias M."/>
            <person name="Gladyshev V.N."/>
            <person name="Groth M."/>
            <person name="Guda C."/>
            <person name="Hadaegh A."/>
            <person name="Iglesias-Rodriguez M.D."/>
            <person name="Jenkins J."/>
            <person name="Jones B.M."/>
            <person name="Lawson T."/>
            <person name="Leese F."/>
            <person name="Lindquist E."/>
            <person name="Lobanov A."/>
            <person name="Lomsadze A."/>
            <person name="Malik S.B."/>
            <person name="Marsh M.E."/>
            <person name="Mackinder L."/>
            <person name="Mock T."/>
            <person name="Mueller-Roeber B."/>
            <person name="Pagarete A."/>
            <person name="Parker M."/>
            <person name="Probert I."/>
            <person name="Quesneville H."/>
            <person name="Raines C."/>
            <person name="Rensing S.A."/>
            <person name="Riano-Pachon D.M."/>
            <person name="Richier S."/>
            <person name="Rokitta S."/>
            <person name="Shiraiwa Y."/>
            <person name="Soanes D.M."/>
            <person name="van der Giezen M."/>
            <person name="Wahlund T.M."/>
            <person name="Williams B."/>
            <person name="Wilson W."/>
            <person name="Wolfe G."/>
            <person name="Wurch L.L."/>
        </authorList>
    </citation>
    <scope>NUCLEOTIDE SEQUENCE</scope>
</reference>
<accession>A0A0D3KN29</accession>
<evidence type="ECO:0000259" key="2">
    <source>
        <dbReference type="Pfam" id="PF01425"/>
    </source>
</evidence>
<dbReference type="STRING" id="2903.R1FUI2"/>
<dbReference type="GO" id="GO:0003824">
    <property type="term" value="F:catalytic activity"/>
    <property type="evidence" value="ECO:0007669"/>
    <property type="project" value="InterPro"/>
</dbReference>
<organism evidence="3 4">
    <name type="scientific">Emiliania huxleyi (strain CCMP1516)</name>
    <dbReference type="NCBI Taxonomy" id="280463"/>
    <lineage>
        <taxon>Eukaryota</taxon>
        <taxon>Haptista</taxon>
        <taxon>Haptophyta</taxon>
        <taxon>Prymnesiophyceae</taxon>
        <taxon>Isochrysidales</taxon>
        <taxon>Noelaerhabdaceae</taxon>
        <taxon>Emiliania</taxon>
    </lineage>
</organism>
<dbReference type="InterPro" id="IPR023631">
    <property type="entry name" value="Amidase_dom"/>
</dbReference>
<name>A0A0D3KN29_EMIH1</name>
<dbReference type="PaxDb" id="2903-EOD37164"/>
<dbReference type="RefSeq" id="XP_005789593.1">
    <property type="nucleotide sequence ID" value="XM_005789536.1"/>
</dbReference>
<evidence type="ECO:0000313" key="4">
    <source>
        <dbReference type="Proteomes" id="UP000013827"/>
    </source>
</evidence>
<dbReference type="PANTHER" id="PTHR11895">
    <property type="entry name" value="TRANSAMIDASE"/>
    <property type="match status" value="1"/>
</dbReference>
<keyword evidence="4" id="KW-1185">Reference proteome</keyword>
<dbReference type="SUPFAM" id="SSF75304">
    <property type="entry name" value="Amidase signature (AS) enzymes"/>
    <property type="match status" value="1"/>
</dbReference>
<dbReference type="Pfam" id="PF01425">
    <property type="entry name" value="Amidase"/>
    <property type="match status" value="1"/>
</dbReference>
<dbReference type="Proteomes" id="UP000013827">
    <property type="component" value="Unassembled WGS sequence"/>
</dbReference>
<feature type="domain" description="Amidase" evidence="2">
    <location>
        <begin position="132"/>
        <end position="396"/>
    </location>
</feature>
<feature type="chain" id="PRO_5044262391" description="Amidase domain-containing protein" evidence="1">
    <location>
        <begin position="19"/>
        <end position="645"/>
    </location>
</feature>